<feature type="domain" description="CNNM transmembrane" evidence="11">
    <location>
        <begin position="4"/>
        <end position="190"/>
    </location>
</feature>
<gene>
    <name evidence="12" type="ordered locus">Thal_1000</name>
</gene>
<dbReference type="InterPro" id="IPR002550">
    <property type="entry name" value="CNNM"/>
</dbReference>
<dbReference type="Pfam" id="PF03471">
    <property type="entry name" value="CorC_HlyC"/>
    <property type="match status" value="1"/>
</dbReference>
<accession>D3SLK2</accession>
<keyword evidence="6 8" id="KW-0472">Membrane</keyword>
<dbReference type="InterPro" id="IPR016169">
    <property type="entry name" value="FAD-bd_PCMH_sub2"/>
</dbReference>
<dbReference type="SUPFAM" id="SSF56176">
    <property type="entry name" value="FAD-binding/transporter-associated domain-like"/>
    <property type="match status" value="1"/>
</dbReference>
<evidence type="ECO:0000256" key="9">
    <source>
        <dbReference type="SAM" id="Phobius"/>
    </source>
</evidence>
<keyword evidence="4 8" id="KW-1133">Transmembrane helix</keyword>
<dbReference type="HOGENOM" id="CLU_015237_4_0_0"/>
<dbReference type="OrthoDB" id="9798188at2"/>
<dbReference type="InterPro" id="IPR000644">
    <property type="entry name" value="CBS_dom"/>
</dbReference>
<evidence type="ECO:0008006" key="14">
    <source>
        <dbReference type="Google" id="ProtNLM"/>
    </source>
</evidence>
<evidence type="ECO:0000313" key="12">
    <source>
        <dbReference type="EMBL" id="ADC89632.1"/>
    </source>
</evidence>
<keyword evidence="2 8" id="KW-0812">Transmembrane</keyword>
<feature type="transmembrane region" description="Helical" evidence="9">
    <location>
        <begin position="12"/>
        <end position="40"/>
    </location>
</feature>
<dbReference type="GO" id="GO:0005886">
    <property type="term" value="C:plasma membrane"/>
    <property type="evidence" value="ECO:0007669"/>
    <property type="project" value="TreeGrafter"/>
</dbReference>
<dbReference type="Pfam" id="PF01595">
    <property type="entry name" value="CNNM"/>
    <property type="match status" value="1"/>
</dbReference>
<evidence type="ECO:0000256" key="8">
    <source>
        <dbReference type="PROSITE-ProRule" id="PRU01193"/>
    </source>
</evidence>
<dbReference type="EMBL" id="CP001931">
    <property type="protein sequence ID" value="ADC89632.1"/>
    <property type="molecule type" value="Genomic_DNA"/>
</dbReference>
<dbReference type="Gene3D" id="3.30.465.10">
    <property type="match status" value="1"/>
</dbReference>
<keyword evidence="5 7" id="KW-0129">CBS domain</keyword>
<comment type="subcellular location">
    <subcellularLocation>
        <location evidence="1">Membrane</location>
        <topology evidence="1">Multi-pass membrane protein</topology>
    </subcellularLocation>
</comment>
<dbReference type="Pfam" id="PF00571">
    <property type="entry name" value="CBS"/>
    <property type="match status" value="2"/>
</dbReference>
<evidence type="ECO:0000256" key="2">
    <source>
        <dbReference type="ARBA" id="ARBA00022692"/>
    </source>
</evidence>
<sequence length="415" mass="47444">MEGSLPAIFTDISVIIFFLFLSGFFSSSEVVLFGLNRYLLRRYQNKKIYPILVKLLRDPKQVLLSILLGNEIANVLISSYGTKIFVSLMGQEGAGLSVVLMSVLIFFLGEVIPKNVVLHYATRLSLLYAVPFYVVHQLLSPVRFLLMKPVERFLRALDTELKNPSHRDVFVELLEVGVWQGAIEEMEKSLAERALSFSEVTVKEVMTPRTELFLLEEESKVGEVWDKILKHKHSRIPLYRDNPDNVTGVVWVKDLIPVEDKMDKPLKDYKRDLLVVPHMLTLDRLLAEMKAAGSQMAVVVGEHGDLVGIVTLHDLLEFIFEELPESWEEDIVKISREAYKVYGWVDVERVSKLLGFELPEDYEYDTVGGFVMAQLGKMPDEGDEFVYDGYKFRVDKMEGNRVVSVLIIAMEEEKV</sequence>
<reference evidence="13" key="1">
    <citation type="journal article" date="2010" name="Stand. Genomic Sci.">
        <title>Complete genome sequence of Thermocrinis albus type strain (HI 11/12T).</title>
        <authorList>
            <person name="Wirth R."/>
            <person name="Sikorski J."/>
            <person name="Brambilla E."/>
            <person name="Misra M."/>
            <person name="Lapidus A."/>
            <person name="Copeland A."/>
            <person name="Nolan M."/>
            <person name="Lucas S."/>
            <person name="Chen F."/>
            <person name="Tice H."/>
            <person name="Cheng J.F."/>
            <person name="Han C."/>
            <person name="Detter J.C."/>
            <person name="Tapia R."/>
            <person name="Bruce D."/>
            <person name="Goodwin L."/>
            <person name="Pitluck S."/>
            <person name="Pati A."/>
            <person name="Anderson I."/>
            <person name="Ivanova N."/>
            <person name="Mavromatis K."/>
            <person name="Mikhailova N."/>
            <person name="Chen A."/>
            <person name="Palaniappan K."/>
            <person name="Bilek Y."/>
            <person name="Hader T."/>
            <person name="Land M."/>
            <person name="Hauser L."/>
            <person name="Chang Y.J."/>
            <person name="Jeffries C.D."/>
            <person name="Tindall B.J."/>
            <person name="Rohde M."/>
            <person name="Goker M."/>
            <person name="Bristow J."/>
            <person name="Eisen J.A."/>
            <person name="Markowitz V."/>
            <person name="Hugenholtz P."/>
            <person name="Kyrpides N.C."/>
            <person name="Klenk H.P."/>
        </authorList>
    </citation>
    <scope>NUCLEOTIDE SEQUENCE [LARGE SCALE GENOMIC DNA]</scope>
    <source>
        <strain evidence="13">DSM 14484 / JCM 11386 / HI 11/12</strain>
    </source>
</reference>
<dbReference type="KEGG" id="tal:Thal_1000"/>
<protein>
    <recommendedName>
        <fullName evidence="14">CBS domain containing protein</fullName>
    </recommendedName>
</protein>
<dbReference type="PANTHER" id="PTHR22777:SF17">
    <property type="entry name" value="UPF0053 PROTEIN SLL0260"/>
    <property type="match status" value="1"/>
</dbReference>
<dbReference type="InterPro" id="IPR005170">
    <property type="entry name" value="Transptr-assoc_dom"/>
</dbReference>
<dbReference type="InterPro" id="IPR044751">
    <property type="entry name" value="Ion_transp-like_CBS"/>
</dbReference>
<dbReference type="SUPFAM" id="SSF54631">
    <property type="entry name" value="CBS-domain pair"/>
    <property type="match status" value="1"/>
</dbReference>
<dbReference type="InterPro" id="IPR046342">
    <property type="entry name" value="CBS_dom_sf"/>
</dbReference>
<proteinExistence type="predicted"/>
<feature type="transmembrane region" description="Helical" evidence="9">
    <location>
        <begin position="93"/>
        <end position="112"/>
    </location>
</feature>
<evidence type="ECO:0000313" key="13">
    <source>
        <dbReference type="Proteomes" id="UP000002043"/>
    </source>
</evidence>
<evidence type="ECO:0000256" key="7">
    <source>
        <dbReference type="PROSITE-ProRule" id="PRU00703"/>
    </source>
</evidence>
<dbReference type="Gene3D" id="3.10.580.10">
    <property type="entry name" value="CBS-domain"/>
    <property type="match status" value="1"/>
</dbReference>
<name>D3SLK2_THEAH</name>
<keyword evidence="3" id="KW-0677">Repeat</keyword>
<dbReference type="SMART" id="SM01091">
    <property type="entry name" value="CorC_HlyC"/>
    <property type="match status" value="1"/>
</dbReference>
<evidence type="ECO:0000256" key="4">
    <source>
        <dbReference type="ARBA" id="ARBA00022989"/>
    </source>
</evidence>
<dbReference type="CDD" id="cd04590">
    <property type="entry name" value="CBS_pair_CorC_HlyC_assoc"/>
    <property type="match status" value="1"/>
</dbReference>
<feature type="domain" description="CBS" evidence="10">
    <location>
        <begin position="269"/>
        <end position="325"/>
    </location>
</feature>
<dbReference type="Proteomes" id="UP000002043">
    <property type="component" value="Chromosome"/>
</dbReference>
<evidence type="ECO:0000256" key="3">
    <source>
        <dbReference type="ARBA" id="ARBA00022737"/>
    </source>
</evidence>
<evidence type="ECO:0000259" key="11">
    <source>
        <dbReference type="PROSITE" id="PS51846"/>
    </source>
</evidence>
<dbReference type="PROSITE" id="PS51846">
    <property type="entry name" value="CNNM"/>
    <property type="match status" value="1"/>
</dbReference>
<feature type="transmembrane region" description="Helical" evidence="9">
    <location>
        <begin position="61"/>
        <end position="81"/>
    </location>
</feature>
<dbReference type="SMART" id="SM00116">
    <property type="entry name" value="CBS"/>
    <property type="match status" value="2"/>
</dbReference>
<dbReference type="STRING" id="638303.Thal_1000"/>
<dbReference type="AlphaFoldDB" id="D3SLK2"/>
<dbReference type="RefSeq" id="WP_012992038.1">
    <property type="nucleotide sequence ID" value="NC_013894.1"/>
</dbReference>
<organism evidence="12 13">
    <name type="scientific">Thermocrinis albus (strain DSM 14484 / JCM 11386 / HI 11/12)</name>
    <dbReference type="NCBI Taxonomy" id="638303"/>
    <lineage>
        <taxon>Bacteria</taxon>
        <taxon>Pseudomonadati</taxon>
        <taxon>Aquificota</taxon>
        <taxon>Aquificia</taxon>
        <taxon>Aquificales</taxon>
        <taxon>Aquificaceae</taxon>
        <taxon>Thermocrinis</taxon>
    </lineage>
</organism>
<keyword evidence="13" id="KW-1185">Reference proteome</keyword>
<dbReference type="InterPro" id="IPR036318">
    <property type="entry name" value="FAD-bd_PCMH-like_sf"/>
</dbReference>
<evidence type="ECO:0000256" key="6">
    <source>
        <dbReference type="ARBA" id="ARBA00023136"/>
    </source>
</evidence>
<feature type="transmembrane region" description="Helical" evidence="9">
    <location>
        <begin position="124"/>
        <end position="146"/>
    </location>
</feature>
<evidence type="ECO:0000259" key="10">
    <source>
        <dbReference type="PROSITE" id="PS51371"/>
    </source>
</evidence>
<evidence type="ECO:0000256" key="5">
    <source>
        <dbReference type="ARBA" id="ARBA00023122"/>
    </source>
</evidence>
<evidence type="ECO:0000256" key="1">
    <source>
        <dbReference type="ARBA" id="ARBA00004141"/>
    </source>
</evidence>
<dbReference type="PANTHER" id="PTHR22777">
    <property type="entry name" value="HEMOLYSIN-RELATED"/>
    <property type="match status" value="1"/>
</dbReference>
<dbReference type="eggNOG" id="COG1253">
    <property type="taxonomic scope" value="Bacteria"/>
</dbReference>
<dbReference type="GO" id="GO:0050660">
    <property type="term" value="F:flavin adenine dinucleotide binding"/>
    <property type="evidence" value="ECO:0007669"/>
    <property type="project" value="InterPro"/>
</dbReference>
<dbReference type="PROSITE" id="PS51371">
    <property type="entry name" value="CBS"/>
    <property type="match status" value="2"/>
</dbReference>
<feature type="domain" description="CBS" evidence="10">
    <location>
        <begin position="206"/>
        <end position="266"/>
    </location>
</feature>